<accession>A0A2A4I7V1</accession>
<dbReference type="CDD" id="cd00431">
    <property type="entry name" value="cysteine_hydrolases"/>
    <property type="match status" value="1"/>
</dbReference>
<dbReference type="PRINTS" id="PR01398">
    <property type="entry name" value="ISCHRISMTASE"/>
</dbReference>
<protein>
    <submittedName>
        <fullName evidence="3">Cysteine hydrolase</fullName>
    </submittedName>
</protein>
<evidence type="ECO:0000256" key="1">
    <source>
        <dbReference type="ARBA" id="ARBA00022801"/>
    </source>
</evidence>
<feature type="domain" description="Isochorismatase-like" evidence="2">
    <location>
        <begin position="13"/>
        <end position="182"/>
    </location>
</feature>
<dbReference type="Gene3D" id="3.40.50.850">
    <property type="entry name" value="Isochorismatase-like"/>
    <property type="match status" value="1"/>
</dbReference>
<dbReference type="PANTHER" id="PTHR43540:SF6">
    <property type="entry name" value="ISOCHORISMATASE-LIKE DOMAIN-CONTAINING PROTEIN"/>
    <property type="match status" value="1"/>
</dbReference>
<dbReference type="AlphaFoldDB" id="A0A2A4I7V1"/>
<gene>
    <name evidence="3" type="ORF">COA07_08660</name>
</gene>
<comment type="caution">
    <text evidence="3">The sequence shown here is derived from an EMBL/GenBank/DDBJ whole genome shotgun (WGS) entry which is preliminary data.</text>
</comment>
<proteinExistence type="predicted"/>
<evidence type="ECO:0000259" key="2">
    <source>
        <dbReference type="Pfam" id="PF00857"/>
    </source>
</evidence>
<dbReference type="InterPro" id="IPR000868">
    <property type="entry name" value="Isochorismatase-like_dom"/>
</dbReference>
<dbReference type="SUPFAM" id="SSF52499">
    <property type="entry name" value="Isochorismatase-like hydrolases"/>
    <property type="match status" value="1"/>
</dbReference>
<dbReference type="InterPro" id="IPR036380">
    <property type="entry name" value="Isochorismatase-like_sf"/>
</dbReference>
<keyword evidence="4" id="KW-1185">Reference proteome</keyword>
<dbReference type="InterPro" id="IPR016291">
    <property type="entry name" value="Isochorismatase"/>
</dbReference>
<organism evidence="3 4">
    <name type="scientific">Sphingomonas adhaesiva</name>
    <dbReference type="NCBI Taxonomy" id="28212"/>
    <lineage>
        <taxon>Bacteria</taxon>
        <taxon>Pseudomonadati</taxon>
        <taxon>Pseudomonadota</taxon>
        <taxon>Alphaproteobacteria</taxon>
        <taxon>Sphingomonadales</taxon>
        <taxon>Sphingomonadaceae</taxon>
        <taxon>Sphingomonas</taxon>
    </lineage>
</organism>
<dbReference type="EMBL" id="NWVC01000003">
    <property type="protein sequence ID" value="PCG14579.1"/>
    <property type="molecule type" value="Genomic_DNA"/>
</dbReference>
<evidence type="ECO:0000313" key="3">
    <source>
        <dbReference type="EMBL" id="PCG14579.1"/>
    </source>
</evidence>
<dbReference type="Proteomes" id="UP000218323">
    <property type="component" value="Unassembled WGS sequence"/>
</dbReference>
<name>A0A2A4I7V1_9SPHN</name>
<reference evidence="3 4" key="1">
    <citation type="submission" date="2017-09" db="EMBL/GenBank/DDBJ databases">
        <title>Sphingomonas adhaesiva DSM 7418, whole genome shotgun sequence.</title>
        <authorList>
            <person name="Feng G."/>
            <person name="Zhu H."/>
        </authorList>
    </citation>
    <scope>NUCLEOTIDE SEQUENCE [LARGE SCALE GENOMIC DNA]</scope>
    <source>
        <strain evidence="3 4">DSM 7418</strain>
    </source>
</reference>
<sequence length="197" mass="21329">MADIPAPDTPGATALLVIDMINDLSFEDGERLRPAAEAAARRIARLRAGAERAGVPVIFVNDNFGRWHADRAAIVGHCDRGDSAGRALIDALRPRDDDYFIVKPQFSGFYATNLPVLLPQLGASRLILTGVAADICVLFTAADAHMRDYDLWVPGDAVASETAERRDWALDIMRHSMGADTSATDALTLDEWLARAA</sequence>
<dbReference type="GO" id="GO:0008908">
    <property type="term" value="F:isochorismatase activity"/>
    <property type="evidence" value="ECO:0007669"/>
    <property type="project" value="InterPro"/>
</dbReference>
<dbReference type="PANTHER" id="PTHR43540">
    <property type="entry name" value="PEROXYUREIDOACRYLATE/UREIDOACRYLATE AMIDOHYDROLASE-RELATED"/>
    <property type="match status" value="1"/>
</dbReference>
<dbReference type="Pfam" id="PF00857">
    <property type="entry name" value="Isochorismatase"/>
    <property type="match status" value="1"/>
</dbReference>
<keyword evidence="1 3" id="KW-0378">Hydrolase</keyword>
<dbReference type="RefSeq" id="WP_066713783.1">
    <property type="nucleotide sequence ID" value="NZ_JBHIWA010000011.1"/>
</dbReference>
<dbReference type="InterPro" id="IPR050272">
    <property type="entry name" value="Isochorismatase-like_hydrls"/>
</dbReference>
<evidence type="ECO:0000313" key="4">
    <source>
        <dbReference type="Proteomes" id="UP000218323"/>
    </source>
</evidence>